<sequence length="55" mass="6380">MTGPGRHRPEVPALRTGDVLHLTREASPQFACPIRVRLIRVLDWTTDDGWWWVDV</sequence>
<reference evidence="1 2" key="2">
    <citation type="journal article" date="2021" name="Mar. Drugs">
        <title>A New Micromonospora Strain with Antibiotic Activity Isolated from the Microbiome of a Mid-Atlantic Deep-Sea Sponge.</title>
        <authorList>
            <person name="Back C.R."/>
            <person name="Stennett H.L."/>
            <person name="Williams S.E."/>
            <person name="Wang L."/>
            <person name="Ojeda Gomez J."/>
            <person name="Abdulle O.M."/>
            <person name="Duffy T."/>
            <person name="Neal C."/>
            <person name="Mantell J."/>
            <person name="Jepson M.A."/>
            <person name="Hendry K.R."/>
            <person name="Powell D."/>
            <person name="Stach J.E.M."/>
            <person name="Essex-Lopresti A.E."/>
            <person name="Willis C.L."/>
            <person name="Curnow P."/>
            <person name="Race P.R."/>
        </authorList>
    </citation>
    <scope>NUCLEOTIDE SEQUENCE [LARGE SCALE GENOMIC DNA]</scope>
    <source>
        <strain evidence="1 2">28ISP2-46</strain>
    </source>
</reference>
<proteinExistence type="predicted"/>
<dbReference type="Proteomes" id="UP000510844">
    <property type="component" value="Chromosome"/>
</dbReference>
<dbReference type="AlphaFoldDB" id="A0AAF0P1Q4"/>
<protein>
    <submittedName>
        <fullName evidence="1">Uncharacterized protein</fullName>
    </submittedName>
</protein>
<dbReference type="EMBL" id="CP059322">
    <property type="protein sequence ID" value="WMF04563.1"/>
    <property type="molecule type" value="Genomic_DNA"/>
</dbReference>
<evidence type="ECO:0000313" key="2">
    <source>
        <dbReference type="Proteomes" id="UP000510844"/>
    </source>
</evidence>
<evidence type="ECO:0000313" key="1">
    <source>
        <dbReference type="EMBL" id="WMF04563.1"/>
    </source>
</evidence>
<dbReference type="KEGG" id="mfeu:H1D33_30255"/>
<accession>A0AAF0P1Q4</accession>
<dbReference type="RefSeq" id="WP_246412307.1">
    <property type="nucleotide sequence ID" value="NZ_CP059322.2"/>
</dbReference>
<organism evidence="1 2">
    <name type="scientific">Micromonospora robiginosa</name>
    <dbReference type="NCBI Taxonomy" id="2749844"/>
    <lineage>
        <taxon>Bacteria</taxon>
        <taxon>Bacillati</taxon>
        <taxon>Actinomycetota</taxon>
        <taxon>Actinomycetes</taxon>
        <taxon>Micromonosporales</taxon>
        <taxon>Micromonosporaceae</taxon>
        <taxon>Micromonospora</taxon>
    </lineage>
</organism>
<reference evidence="2" key="1">
    <citation type="submission" date="2020-07" db="EMBL/GenBank/DDBJ databases">
        <title>A new Micromonospora strain with potent antibiotic activity isolated from the microbiome of a mid-Atlantic deep-sea sponge.</title>
        <authorList>
            <person name="Back C.R."/>
            <person name="Stennett H.L."/>
            <person name="Williams S.E."/>
            <person name="Wang L."/>
            <person name="Ojeda Gomez J."/>
            <person name="Abdulle O.M."/>
            <person name="Duffy T."/>
            <person name="Hendry K.R."/>
            <person name="Powell D."/>
            <person name="Stach J.E."/>
            <person name="Essex-Lopresti A.E."/>
            <person name="Willis C.L."/>
            <person name="Curnow P."/>
            <person name="Race P.R."/>
        </authorList>
    </citation>
    <scope>NUCLEOTIDE SEQUENCE [LARGE SCALE GENOMIC DNA]</scope>
    <source>
        <strain evidence="2">28ISP2-46</strain>
    </source>
</reference>
<keyword evidence="2" id="KW-1185">Reference proteome</keyword>
<name>A0AAF0P1Q4_9ACTN</name>
<gene>
    <name evidence="1" type="ORF">H1D33_30255</name>
</gene>